<organism evidence="2 3">
    <name type="scientific">Candolleomyces eurysporus</name>
    <dbReference type="NCBI Taxonomy" id="2828524"/>
    <lineage>
        <taxon>Eukaryota</taxon>
        <taxon>Fungi</taxon>
        <taxon>Dikarya</taxon>
        <taxon>Basidiomycota</taxon>
        <taxon>Agaricomycotina</taxon>
        <taxon>Agaricomycetes</taxon>
        <taxon>Agaricomycetidae</taxon>
        <taxon>Agaricales</taxon>
        <taxon>Agaricineae</taxon>
        <taxon>Psathyrellaceae</taxon>
        <taxon>Candolleomyces</taxon>
    </lineage>
</organism>
<proteinExistence type="predicted"/>
<gene>
    <name evidence="2" type="ORF">H1R20_g9051</name>
</gene>
<feature type="chain" id="PRO_5040726546" evidence="1">
    <location>
        <begin position="24"/>
        <end position="48"/>
    </location>
</feature>
<feature type="signal peptide" evidence="1">
    <location>
        <begin position="1"/>
        <end position="23"/>
    </location>
</feature>
<dbReference type="OrthoDB" id="10302769at2759"/>
<keyword evidence="3" id="KW-1185">Reference proteome</keyword>
<dbReference type="EMBL" id="JANBPK010000944">
    <property type="protein sequence ID" value="KAJ2928045.1"/>
    <property type="molecule type" value="Genomic_DNA"/>
</dbReference>
<keyword evidence="1" id="KW-0732">Signal</keyword>
<evidence type="ECO:0000313" key="3">
    <source>
        <dbReference type="Proteomes" id="UP001140091"/>
    </source>
</evidence>
<feature type="non-terminal residue" evidence="2">
    <location>
        <position position="1"/>
    </location>
</feature>
<dbReference type="AlphaFoldDB" id="A0A9W8JBU7"/>
<sequence>MQFFKVITAVAVLVLSNCLAVVASPVPDSGAIARDAEAEPCSRYAPCW</sequence>
<comment type="caution">
    <text evidence="2">The sequence shown here is derived from an EMBL/GenBank/DDBJ whole genome shotgun (WGS) entry which is preliminary data.</text>
</comment>
<evidence type="ECO:0000256" key="1">
    <source>
        <dbReference type="SAM" id="SignalP"/>
    </source>
</evidence>
<name>A0A9W8JBU7_9AGAR</name>
<evidence type="ECO:0000313" key="2">
    <source>
        <dbReference type="EMBL" id="KAJ2928045.1"/>
    </source>
</evidence>
<reference evidence="2" key="1">
    <citation type="submission" date="2022-06" db="EMBL/GenBank/DDBJ databases">
        <title>Genome Sequence of Candolleomyces eurysporus.</title>
        <authorList>
            <person name="Buettner E."/>
        </authorList>
    </citation>
    <scope>NUCLEOTIDE SEQUENCE</scope>
    <source>
        <strain evidence="2">VTCC 930004</strain>
    </source>
</reference>
<dbReference type="Proteomes" id="UP001140091">
    <property type="component" value="Unassembled WGS sequence"/>
</dbReference>
<protein>
    <submittedName>
        <fullName evidence="2">Uncharacterized protein</fullName>
    </submittedName>
</protein>
<accession>A0A9W8JBU7</accession>